<name>A0ABN8NLW1_9CNID</name>
<evidence type="ECO:0000256" key="12">
    <source>
        <dbReference type="SAM" id="Phobius"/>
    </source>
</evidence>
<organism evidence="14 15">
    <name type="scientific">Porites lobata</name>
    <dbReference type="NCBI Taxonomy" id="104759"/>
    <lineage>
        <taxon>Eukaryota</taxon>
        <taxon>Metazoa</taxon>
        <taxon>Cnidaria</taxon>
        <taxon>Anthozoa</taxon>
        <taxon>Hexacorallia</taxon>
        <taxon>Scleractinia</taxon>
        <taxon>Fungiina</taxon>
        <taxon>Poritidae</taxon>
        <taxon>Porites</taxon>
    </lineage>
</organism>
<comment type="caution">
    <text evidence="14">The sequence shown here is derived from an EMBL/GenBank/DDBJ whole genome shotgun (WGS) entry which is preliminary data.</text>
</comment>
<dbReference type="InterPro" id="IPR011598">
    <property type="entry name" value="bHLH_dom"/>
</dbReference>
<evidence type="ECO:0000313" key="15">
    <source>
        <dbReference type="Proteomes" id="UP001159405"/>
    </source>
</evidence>
<evidence type="ECO:0000256" key="6">
    <source>
        <dbReference type="ARBA" id="ARBA00023015"/>
    </source>
</evidence>
<comment type="subcellular location">
    <subcellularLocation>
        <location evidence="2">Endoplasmic reticulum membrane</location>
        <topology evidence="2">Multi-pass membrane protein</topology>
    </subcellularLocation>
    <subcellularLocation>
        <location evidence="1">Nucleus</location>
    </subcellularLocation>
</comment>
<feature type="transmembrane region" description="Helical" evidence="12">
    <location>
        <begin position="563"/>
        <end position="582"/>
    </location>
</feature>
<evidence type="ECO:0000256" key="11">
    <source>
        <dbReference type="SAM" id="MobiDB-lite"/>
    </source>
</evidence>
<feature type="compositionally biased region" description="Polar residues" evidence="11">
    <location>
        <begin position="500"/>
        <end position="511"/>
    </location>
</feature>
<feature type="transmembrane region" description="Helical" evidence="12">
    <location>
        <begin position="627"/>
        <end position="650"/>
    </location>
</feature>
<evidence type="ECO:0000256" key="2">
    <source>
        <dbReference type="ARBA" id="ARBA00004477"/>
    </source>
</evidence>
<dbReference type="EMBL" id="CALNXK010000025">
    <property type="protein sequence ID" value="CAH3113073.1"/>
    <property type="molecule type" value="Genomic_DNA"/>
</dbReference>
<feature type="compositionally biased region" description="Low complexity" evidence="11">
    <location>
        <begin position="281"/>
        <end position="313"/>
    </location>
</feature>
<evidence type="ECO:0000256" key="4">
    <source>
        <dbReference type="ARBA" id="ARBA00022824"/>
    </source>
</evidence>
<proteinExistence type="predicted"/>
<keyword evidence="10" id="KW-0539">Nucleus</keyword>
<feature type="region of interest" description="Disordered" evidence="11">
    <location>
        <begin position="272"/>
        <end position="343"/>
    </location>
</feature>
<feature type="region of interest" description="Disordered" evidence="11">
    <location>
        <begin position="182"/>
        <end position="202"/>
    </location>
</feature>
<sequence length="1239" mass="136808">MEAKMADPSGEGWPSFLGETMSDLRTNFNSDKGMNEPMIDGFDERFLDFLCGPTSELNGTTAGVNIKTEPPNSVLSPPITPPESSMAIDEDCSSFSFEDYLSKATPQQGQSVLSLLQTPIAVKQEENLNVNGTTAPLQSQNTATQQLLNLLQGQKNQQGLQSMHNTSLEQLLREPSILAPASRTPVVTSPPPSVTQQQSVITQQTPQTTPQLLQLLIQQQQQQQQQQLQKQQQQQLQQQLLQPKPQPPQQPAQPMLNQTAILQQLLQHLGVWPTQQPPSTPQQQVVVSEEQSSPQQQVPSPVSVSSVSSTPGSPLQPTSPVSPVKVNVKASSPQAQQSQLQTQVVKSEAPATVIGTLDLSQSTLQPTLSQGPNGVLTATIPIVLDANKIPISRLANSKGQSGVKTEKRSAHNLIEKRYRTSINDKIVELKDLVCGQDTKMNKAGVLRKAIEVIHKLQNDNARLKQENIALKMEQQKRETISELVRKQKEQQTKREVTEDTVMTETSATQKQDNSEVEEVSKTSSIIPNPLTPPTPDSLTKDKTQVKVEALPVSSCGMMDRTRVALFAFMFTFLFINPLSYVFPQLDKDMLFSNSEVNERHASHAGARTLNSIGSASLVPQDNWLQSVALFAIKWLLHGVIALAVLVRIFVFGEPVTRPHSDNAVLFWRHRNQAEADLAKGDTMSASRHLQICLTALKRPLPVSKLDVGCGLIWQVMRHILHRLWIGSWLVSAAGGIKLRGRSKDDKEHAKLSAKDAAMVYHQLHQLSLTGHVSMDGWRSSFLGLAAMNLAESADKLVSFEVLAEIYVSAAIQIRSSFPDGLHFIARYFLSRAQTSYGASGETVPASLQWLFQPKGHRFFVSRKWSCKAGDSMWASVSNKVDPIAHVSQAFREHLLRYALSSIVLPTSSDENSSGNESARDALHFLHMLNECASTSRDSINMSSAAAAVSDDEVAKWWVAVGMVAVHWLKGEDEAAERFYSTVESVPKSLWNAEDPVANSRNPLAKAILRAYLAKKRIVKGDLTPDSLEDCLQLCWKSGAHLAESINLGSSLHHSGVSRLHQLAQLLCCDWLLGTRKDIWEFSQKSNPNQSVDPVELRSFQSDLDSLQKLTHNVPAALPRLYLYEAVTRLMAGANPTETHHLLQRSTLRQRVVTSCHHEGHHHGDADYEEERTGVTGEREKAAALMMACRHLPLPFLSGPCQRKKMLVEAATSLEKIGDKRALQECQQLLLQLNSVASIE</sequence>
<evidence type="ECO:0000256" key="10">
    <source>
        <dbReference type="ARBA" id="ARBA00023242"/>
    </source>
</evidence>
<dbReference type="Proteomes" id="UP001159405">
    <property type="component" value="Unassembled WGS sequence"/>
</dbReference>
<evidence type="ECO:0000256" key="9">
    <source>
        <dbReference type="ARBA" id="ARBA00023163"/>
    </source>
</evidence>
<evidence type="ECO:0000256" key="3">
    <source>
        <dbReference type="ARBA" id="ARBA00022692"/>
    </source>
</evidence>
<protein>
    <recommendedName>
        <fullName evidence="13">BHLH domain-containing protein</fullName>
    </recommendedName>
</protein>
<evidence type="ECO:0000256" key="8">
    <source>
        <dbReference type="ARBA" id="ARBA00023136"/>
    </source>
</evidence>
<feature type="region of interest" description="Disordered" evidence="11">
    <location>
        <begin position="62"/>
        <end position="85"/>
    </location>
</feature>
<feature type="compositionally biased region" description="Basic and acidic residues" evidence="11">
    <location>
        <begin position="486"/>
        <end position="497"/>
    </location>
</feature>
<reference evidence="14 15" key="1">
    <citation type="submission" date="2022-05" db="EMBL/GenBank/DDBJ databases">
        <authorList>
            <consortium name="Genoscope - CEA"/>
            <person name="William W."/>
        </authorList>
    </citation>
    <scope>NUCLEOTIDE SEQUENCE [LARGE SCALE GENOMIC DNA]</scope>
</reference>
<accession>A0ABN8NLW1</accession>
<evidence type="ECO:0000256" key="7">
    <source>
        <dbReference type="ARBA" id="ARBA00023125"/>
    </source>
</evidence>
<dbReference type="PANTHER" id="PTHR46062:SF1">
    <property type="entry name" value="LP12374P"/>
    <property type="match status" value="1"/>
</dbReference>
<dbReference type="CDD" id="cd11394">
    <property type="entry name" value="bHLHzip_SREBP"/>
    <property type="match status" value="1"/>
</dbReference>
<keyword evidence="9" id="KW-0804">Transcription</keyword>
<dbReference type="Pfam" id="PF00010">
    <property type="entry name" value="HLH"/>
    <property type="match status" value="1"/>
</dbReference>
<dbReference type="PANTHER" id="PTHR46062">
    <property type="entry name" value="STEROL REGULATORY ELEMENT-BINDING PROTEIN"/>
    <property type="match status" value="1"/>
</dbReference>
<keyword evidence="5 12" id="KW-1133">Transmembrane helix</keyword>
<dbReference type="Gene3D" id="4.10.280.10">
    <property type="entry name" value="Helix-loop-helix DNA-binding domain"/>
    <property type="match status" value="1"/>
</dbReference>
<keyword evidence="3 12" id="KW-0812">Transmembrane</keyword>
<feature type="region of interest" description="Disordered" evidence="11">
    <location>
        <begin position="486"/>
        <end position="539"/>
    </location>
</feature>
<feature type="domain" description="BHLH" evidence="13">
    <location>
        <begin position="406"/>
        <end position="456"/>
    </location>
</feature>
<evidence type="ECO:0000259" key="13">
    <source>
        <dbReference type="PROSITE" id="PS50888"/>
    </source>
</evidence>
<keyword evidence="8 12" id="KW-0472">Membrane</keyword>
<feature type="compositionally biased region" description="Low complexity" evidence="11">
    <location>
        <begin position="331"/>
        <end position="343"/>
    </location>
</feature>
<keyword evidence="15" id="KW-1185">Reference proteome</keyword>
<keyword evidence="4" id="KW-0256">Endoplasmic reticulum</keyword>
<evidence type="ECO:0000256" key="5">
    <source>
        <dbReference type="ARBA" id="ARBA00022989"/>
    </source>
</evidence>
<dbReference type="SUPFAM" id="SSF47459">
    <property type="entry name" value="HLH, helix-loop-helix DNA-binding domain"/>
    <property type="match status" value="1"/>
</dbReference>
<evidence type="ECO:0000256" key="1">
    <source>
        <dbReference type="ARBA" id="ARBA00004123"/>
    </source>
</evidence>
<keyword evidence="6" id="KW-0805">Transcription regulation</keyword>
<dbReference type="SMART" id="SM00353">
    <property type="entry name" value="HLH"/>
    <property type="match status" value="1"/>
</dbReference>
<dbReference type="PROSITE" id="PS50888">
    <property type="entry name" value="BHLH"/>
    <property type="match status" value="1"/>
</dbReference>
<keyword evidence="7" id="KW-0238">DNA-binding</keyword>
<evidence type="ECO:0000313" key="14">
    <source>
        <dbReference type="EMBL" id="CAH3113073.1"/>
    </source>
</evidence>
<dbReference type="InterPro" id="IPR036638">
    <property type="entry name" value="HLH_DNA-bd_sf"/>
</dbReference>
<gene>
    <name evidence="14" type="ORF">PLOB_00021307</name>
</gene>